<evidence type="ECO:0000313" key="3">
    <source>
        <dbReference type="Proteomes" id="UP000647587"/>
    </source>
</evidence>
<keyword evidence="2" id="KW-0378">Hydrolase</keyword>
<gene>
    <name evidence="2" type="ORF">GCM10008955_20040</name>
</gene>
<dbReference type="PANTHER" id="PTHR43194:SF5">
    <property type="entry name" value="PIMELOYL-[ACYL-CARRIER PROTEIN] METHYL ESTER ESTERASE"/>
    <property type="match status" value="1"/>
</dbReference>
<proteinExistence type="predicted"/>
<evidence type="ECO:0000259" key="1">
    <source>
        <dbReference type="Pfam" id="PF00561"/>
    </source>
</evidence>
<dbReference type="Proteomes" id="UP000647587">
    <property type="component" value="Unassembled WGS sequence"/>
</dbReference>
<dbReference type="Gene3D" id="3.40.50.1820">
    <property type="entry name" value="alpha/beta hydrolase"/>
    <property type="match status" value="1"/>
</dbReference>
<dbReference type="Pfam" id="PF00561">
    <property type="entry name" value="Abhydrolase_1"/>
    <property type="match status" value="1"/>
</dbReference>
<organism evidence="2 3">
    <name type="scientific">Deinococcus malanensis</name>
    <dbReference type="NCBI Taxonomy" id="1706855"/>
    <lineage>
        <taxon>Bacteria</taxon>
        <taxon>Thermotogati</taxon>
        <taxon>Deinococcota</taxon>
        <taxon>Deinococci</taxon>
        <taxon>Deinococcales</taxon>
        <taxon>Deinococcaceae</taxon>
        <taxon>Deinococcus</taxon>
    </lineage>
</organism>
<accession>A0ABQ2EXE1</accession>
<sequence>MVQYKSRVVRLRQGDLEVHEAGEGTPLVLLHGAFTDHTIWNDLVTRMVVLGYRCVVPDLPLGSHRQPMPQHADLSPSGLADLVADLITALELAPATIISNDTATAVMQLVLTRHPTVTGAAVLTSGDAYEHFLPPVFASLKVLPYVPGGLQMLGRVMRHPRLGRQRWAFGRLSTTGMSTEQAERWSAGLTTNPGVRRDVRSMIRGFHRRHTLGAAALFGTVGAPVRIVWGRDDQVFPVRLAARLARDLPHADLHVLDHGWTYLQLDAAQELSALVHSFVGTGHGRRSPQPALDT</sequence>
<reference evidence="3" key="1">
    <citation type="journal article" date="2019" name="Int. J. Syst. Evol. Microbiol.">
        <title>The Global Catalogue of Microorganisms (GCM) 10K type strain sequencing project: providing services to taxonomists for standard genome sequencing and annotation.</title>
        <authorList>
            <consortium name="The Broad Institute Genomics Platform"/>
            <consortium name="The Broad Institute Genome Sequencing Center for Infectious Disease"/>
            <person name="Wu L."/>
            <person name="Ma J."/>
        </authorList>
    </citation>
    <scope>NUCLEOTIDE SEQUENCE [LARGE SCALE GENOMIC DNA]</scope>
    <source>
        <strain evidence="3">JCM 30331</strain>
    </source>
</reference>
<dbReference type="SUPFAM" id="SSF53474">
    <property type="entry name" value="alpha/beta-Hydrolases"/>
    <property type="match status" value="1"/>
</dbReference>
<keyword evidence="3" id="KW-1185">Reference proteome</keyword>
<dbReference type="EMBL" id="BMPP01000007">
    <property type="protein sequence ID" value="GGK26266.1"/>
    <property type="molecule type" value="Genomic_DNA"/>
</dbReference>
<dbReference type="InterPro" id="IPR029058">
    <property type="entry name" value="AB_hydrolase_fold"/>
</dbReference>
<feature type="domain" description="AB hydrolase-1" evidence="1">
    <location>
        <begin position="26"/>
        <end position="264"/>
    </location>
</feature>
<dbReference type="InterPro" id="IPR050228">
    <property type="entry name" value="Carboxylesterase_BioH"/>
</dbReference>
<dbReference type="GO" id="GO:0016787">
    <property type="term" value="F:hydrolase activity"/>
    <property type="evidence" value="ECO:0007669"/>
    <property type="project" value="UniProtKB-KW"/>
</dbReference>
<dbReference type="RefSeq" id="WP_189007626.1">
    <property type="nucleotide sequence ID" value="NZ_BMPP01000007.1"/>
</dbReference>
<comment type="caution">
    <text evidence="2">The sequence shown here is derived from an EMBL/GenBank/DDBJ whole genome shotgun (WGS) entry which is preliminary data.</text>
</comment>
<dbReference type="PANTHER" id="PTHR43194">
    <property type="entry name" value="HYDROLASE ALPHA/BETA FOLD FAMILY"/>
    <property type="match status" value="1"/>
</dbReference>
<evidence type="ECO:0000313" key="2">
    <source>
        <dbReference type="EMBL" id="GGK26266.1"/>
    </source>
</evidence>
<name>A0ABQ2EXE1_9DEIO</name>
<protein>
    <submittedName>
        <fullName evidence="2">Alpha/beta hydrolase</fullName>
    </submittedName>
</protein>
<dbReference type="InterPro" id="IPR000073">
    <property type="entry name" value="AB_hydrolase_1"/>
</dbReference>